<evidence type="ECO:0000256" key="1">
    <source>
        <dbReference type="ARBA" id="ARBA00004651"/>
    </source>
</evidence>
<keyword evidence="8 9" id="KW-0472">Membrane</keyword>
<evidence type="ECO:0000313" key="11">
    <source>
        <dbReference type="Proteomes" id="UP000380386"/>
    </source>
</evidence>
<feature type="transmembrane region" description="Helical" evidence="9">
    <location>
        <begin position="212"/>
        <end position="242"/>
    </location>
</feature>
<dbReference type="GO" id="GO:0009401">
    <property type="term" value="P:phosphoenolpyruvate-dependent sugar phosphotransferase system"/>
    <property type="evidence" value="ECO:0007669"/>
    <property type="project" value="UniProtKB-KW"/>
</dbReference>
<evidence type="ECO:0000256" key="2">
    <source>
        <dbReference type="ARBA" id="ARBA00022448"/>
    </source>
</evidence>
<accession>A0A5P0ZIK8</accession>
<dbReference type="PANTHER" id="PTHR32502">
    <property type="entry name" value="N-ACETYLGALACTOSAMINE PERMEASE II COMPONENT-RELATED"/>
    <property type="match status" value="1"/>
</dbReference>
<evidence type="ECO:0000313" key="10">
    <source>
        <dbReference type="EMBL" id="MQS52931.1"/>
    </source>
</evidence>
<comment type="caution">
    <text evidence="10">The sequence shown here is derived from an EMBL/GenBank/DDBJ whole genome shotgun (WGS) entry which is preliminary data.</text>
</comment>
<evidence type="ECO:0000256" key="5">
    <source>
        <dbReference type="ARBA" id="ARBA00022683"/>
    </source>
</evidence>
<name>A0A5P0ZIK8_9LACO</name>
<gene>
    <name evidence="10" type="ORF">FHL02_07845</name>
</gene>
<feature type="transmembrane region" description="Helical" evidence="9">
    <location>
        <begin position="66"/>
        <end position="87"/>
    </location>
</feature>
<keyword evidence="6 9" id="KW-0812">Transmembrane</keyword>
<dbReference type="PANTHER" id="PTHR32502:SF25">
    <property type="entry name" value="PHOSPHOTRANSFERASE SYSTEM, MANNOSE-SPECIFIC EIIC"/>
    <property type="match status" value="1"/>
</dbReference>
<feature type="transmembrane region" description="Helical" evidence="9">
    <location>
        <begin position="36"/>
        <end position="60"/>
    </location>
</feature>
<keyword evidence="3" id="KW-1003">Cell membrane</keyword>
<reference evidence="10 11" key="1">
    <citation type="journal article" date="2019" name="Syst. Appl. Microbiol.">
        <title>Polyphasic characterization of two novel Lactobacillus spp. isolated from blown salami packages: Description of Lactobacillus halodurans sp. nov. and Lactobacillus salsicarnum sp. nov.</title>
        <authorList>
            <person name="Schuster J.A."/>
            <person name="Klingl A."/>
            <person name="Vogel R.F."/>
            <person name="Ehrmann M.A."/>
        </authorList>
    </citation>
    <scope>NUCLEOTIDE SEQUENCE [LARGE SCALE GENOMIC DNA]</scope>
    <source>
        <strain evidence="10 11">TMW 1.2118</strain>
    </source>
</reference>
<feature type="transmembrane region" description="Helical" evidence="9">
    <location>
        <begin position="180"/>
        <end position="200"/>
    </location>
</feature>
<keyword evidence="5" id="KW-0598">Phosphotransferase system</keyword>
<feature type="transmembrane region" description="Helical" evidence="9">
    <location>
        <begin position="145"/>
        <end position="168"/>
    </location>
</feature>
<sequence>MQLNAIQIILVVLVSFLAGMEGILDEFHFHQPVIACTLIGLVTGHLLPCLILGGTLQMVALGWANIGAAVAPDVALASVASSIILVLGGDFSQKGISSAFAVAIPLAVAGLLLTILVRTITTGIVHLMDKAAEEGSFRKIDMWQYIAIALQGIRIAIPAGMILAVGAGPVKALLHMMPKTLTDGLAIGGGMVVAVGYAMVINMMASREVWPFFAIGFVLAAIDKLTLIGLGAIGLSLALIYLKLEKSGGSGSGSGDGGAGGSNTGDPVGDIIDNY</sequence>
<proteinExistence type="predicted"/>
<dbReference type="InterPro" id="IPR050303">
    <property type="entry name" value="GatZ_KbaZ_carbometab"/>
</dbReference>
<protein>
    <submittedName>
        <fullName evidence="10">PTS mannose/fructose/sorbose transporter subunit IIC</fullName>
    </submittedName>
</protein>
<dbReference type="EMBL" id="VDFM01000009">
    <property type="protein sequence ID" value="MQS52931.1"/>
    <property type="molecule type" value="Genomic_DNA"/>
</dbReference>
<keyword evidence="4" id="KW-0762">Sugar transport</keyword>
<evidence type="ECO:0000256" key="7">
    <source>
        <dbReference type="ARBA" id="ARBA00022989"/>
    </source>
</evidence>
<dbReference type="InterPro" id="IPR004700">
    <property type="entry name" value="PTS_IIC_man"/>
</dbReference>
<comment type="subcellular location">
    <subcellularLocation>
        <location evidence="1">Cell membrane</location>
        <topology evidence="1">Multi-pass membrane protein</topology>
    </subcellularLocation>
</comment>
<evidence type="ECO:0000256" key="9">
    <source>
        <dbReference type="SAM" id="Phobius"/>
    </source>
</evidence>
<keyword evidence="2" id="KW-0813">Transport</keyword>
<feature type="transmembrane region" description="Helical" evidence="9">
    <location>
        <begin position="99"/>
        <end position="125"/>
    </location>
</feature>
<dbReference type="Pfam" id="PF03609">
    <property type="entry name" value="EII-Sor"/>
    <property type="match status" value="1"/>
</dbReference>
<dbReference type="NCBIfam" id="NF011647">
    <property type="entry name" value="PRK15065.1"/>
    <property type="match status" value="1"/>
</dbReference>
<evidence type="ECO:0000256" key="6">
    <source>
        <dbReference type="ARBA" id="ARBA00022692"/>
    </source>
</evidence>
<evidence type="ECO:0000256" key="3">
    <source>
        <dbReference type="ARBA" id="ARBA00022475"/>
    </source>
</evidence>
<keyword evidence="7 9" id="KW-1133">Transmembrane helix</keyword>
<feature type="transmembrane region" description="Helical" evidence="9">
    <location>
        <begin position="6"/>
        <end position="24"/>
    </location>
</feature>
<dbReference type="PROSITE" id="PS51106">
    <property type="entry name" value="PTS_EIIC_TYPE_4"/>
    <property type="match status" value="1"/>
</dbReference>
<evidence type="ECO:0000256" key="4">
    <source>
        <dbReference type="ARBA" id="ARBA00022597"/>
    </source>
</evidence>
<evidence type="ECO:0000256" key="8">
    <source>
        <dbReference type="ARBA" id="ARBA00023136"/>
    </source>
</evidence>
<dbReference type="RefSeq" id="WP_153383490.1">
    <property type="nucleotide sequence ID" value="NZ_VDFM01000009.1"/>
</dbReference>
<dbReference type="GO" id="GO:0005886">
    <property type="term" value="C:plasma membrane"/>
    <property type="evidence" value="ECO:0007669"/>
    <property type="project" value="UniProtKB-SubCell"/>
</dbReference>
<dbReference type="Proteomes" id="UP000380386">
    <property type="component" value="Unassembled WGS sequence"/>
</dbReference>
<dbReference type="OrthoDB" id="7058816at2"/>
<organism evidence="10 11">
    <name type="scientific">Companilactobacillus mishanensis</name>
    <dbReference type="NCBI Taxonomy" id="2486008"/>
    <lineage>
        <taxon>Bacteria</taxon>
        <taxon>Bacillati</taxon>
        <taxon>Bacillota</taxon>
        <taxon>Bacilli</taxon>
        <taxon>Lactobacillales</taxon>
        <taxon>Lactobacillaceae</taxon>
        <taxon>Companilactobacillus</taxon>
    </lineage>
</organism>
<dbReference type="AlphaFoldDB" id="A0A5P0ZIK8"/>